<keyword evidence="3" id="KW-1185">Reference proteome</keyword>
<dbReference type="PANTHER" id="PTHR31025:SF29">
    <property type="entry name" value="SI:CH211-196P9.1"/>
    <property type="match status" value="1"/>
</dbReference>
<name>A0ABD0WX54_UMBPY</name>
<organism evidence="2 3">
    <name type="scientific">Umbra pygmaea</name>
    <name type="common">Eastern mudminnow</name>
    <dbReference type="NCBI Taxonomy" id="75934"/>
    <lineage>
        <taxon>Eukaryota</taxon>
        <taxon>Metazoa</taxon>
        <taxon>Chordata</taxon>
        <taxon>Craniata</taxon>
        <taxon>Vertebrata</taxon>
        <taxon>Euteleostomi</taxon>
        <taxon>Actinopterygii</taxon>
        <taxon>Neopterygii</taxon>
        <taxon>Teleostei</taxon>
        <taxon>Protacanthopterygii</taxon>
        <taxon>Esociformes</taxon>
        <taxon>Umbridae</taxon>
        <taxon>Umbra</taxon>
    </lineage>
</organism>
<dbReference type="Proteomes" id="UP001557470">
    <property type="component" value="Unassembled WGS sequence"/>
</dbReference>
<reference evidence="2 3" key="1">
    <citation type="submission" date="2024-06" db="EMBL/GenBank/DDBJ databases">
        <authorList>
            <person name="Pan Q."/>
            <person name="Wen M."/>
            <person name="Jouanno E."/>
            <person name="Zahm M."/>
            <person name="Klopp C."/>
            <person name="Cabau C."/>
            <person name="Louis A."/>
            <person name="Berthelot C."/>
            <person name="Parey E."/>
            <person name="Roest Crollius H."/>
            <person name="Montfort J."/>
            <person name="Robinson-Rechavi M."/>
            <person name="Bouchez O."/>
            <person name="Lampietro C."/>
            <person name="Lopez Roques C."/>
            <person name="Donnadieu C."/>
            <person name="Postlethwait J."/>
            <person name="Bobe J."/>
            <person name="Verreycken H."/>
            <person name="Guiguen Y."/>
        </authorList>
    </citation>
    <scope>NUCLEOTIDE SEQUENCE [LARGE SCALE GENOMIC DNA]</scope>
    <source>
        <strain evidence="2">Up_M1</strain>
        <tissue evidence="2">Testis</tissue>
    </source>
</reference>
<proteinExistence type="predicted"/>
<dbReference type="AlphaFoldDB" id="A0ABD0WX54"/>
<gene>
    <name evidence="2" type="ORF">UPYG_G00151900</name>
</gene>
<accession>A0ABD0WX54</accession>
<comment type="caution">
    <text evidence="2">The sequence shown here is derived from an EMBL/GenBank/DDBJ whole genome shotgun (WGS) entry which is preliminary data.</text>
</comment>
<dbReference type="PANTHER" id="PTHR31025">
    <property type="entry name" value="SI:CH211-196P9.1-RELATED"/>
    <property type="match status" value="1"/>
</dbReference>
<evidence type="ECO:0000256" key="1">
    <source>
        <dbReference type="SAM" id="MobiDB-lite"/>
    </source>
</evidence>
<dbReference type="EMBL" id="JAGEUA010000004">
    <property type="protein sequence ID" value="KAL0985020.1"/>
    <property type="molecule type" value="Genomic_DNA"/>
</dbReference>
<sequence length="518" mass="58487">MQTNKNVVRVKFKDTKKYIFSPTPFTFQTFLECVAKKFDLPTMDVKVLDDSKTEVDEEAFEYLLTRPDIGVLEIFIPGTATLDDSLSSSSYLGDTEGTSESDDTAVLIRSPSEKNQAEERRLAQMIEDILKSSPGGEKVINEYMRTKSLSDGRRRDLVKILVAQLTNEHGTSPSRRLKEEYAKGIISLFPYLADPRSKLGYEHYYNAEDGSGYLAWRIKTLQKESSEVRMKRQRQPQTGGPTTDRDPFKEDSWLNDERQCQEAIALMKHTADEAVVKEKMRLTLAYRQKNAAPIPKESSDILSIFPRFMDIPGLIDQDFGLLFGDATSAKLLEKWSTNIKPKDIAQSRGLTQTSELQDLIQNAEATEVEEGWDSDMSSILILVHLLPPSSQGRKRPGKISARKACDYLVKFIKTGTSIQGHLDSIGESLQPYLLVVGPKRSRIQSSFIVIDQHALPCKASNSLACVDELFKAHFVFGTSYCQELTNVYSFLQTTIYDIDVETTKVNPRVSELRARMLQ</sequence>
<evidence type="ECO:0000313" key="2">
    <source>
        <dbReference type="EMBL" id="KAL0985020.1"/>
    </source>
</evidence>
<feature type="region of interest" description="Disordered" evidence="1">
    <location>
        <begin position="225"/>
        <end position="250"/>
    </location>
</feature>
<evidence type="ECO:0000313" key="3">
    <source>
        <dbReference type="Proteomes" id="UP001557470"/>
    </source>
</evidence>
<protein>
    <submittedName>
        <fullName evidence="2">Uncharacterized protein</fullName>
    </submittedName>
</protein>